<feature type="non-terminal residue" evidence="1">
    <location>
        <position position="1"/>
    </location>
</feature>
<evidence type="ECO:0000313" key="2">
    <source>
        <dbReference type="Proteomes" id="UP001212042"/>
    </source>
</evidence>
<dbReference type="EMBL" id="JAQJZJ010000034">
    <property type="protein sequence ID" value="MDA7089329.1"/>
    <property type="molecule type" value="Genomic_DNA"/>
</dbReference>
<reference evidence="1 2" key="1">
    <citation type="submission" date="2023-01" db="EMBL/GenBank/DDBJ databases">
        <title>Pseudomonas SA3-5T sp. nov., isolated from tidal flat sediment.</title>
        <authorList>
            <person name="Kim H.S."/>
            <person name="Kim J.-S."/>
            <person name="Suh M.K."/>
            <person name="Eom M.K."/>
            <person name="Lee J.-S."/>
        </authorList>
    </citation>
    <scope>NUCLEOTIDE SEQUENCE [LARGE SCALE GENOMIC DNA]</scope>
    <source>
        <strain evidence="1 2">SA3-5</strain>
    </source>
</reference>
<accession>A0ABT4XM91</accession>
<organism evidence="1 2">
    <name type="scientific">Pseudomonas aestuarii</name>
    <dbReference type="NCBI Taxonomy" id="3018340"/>
    <lineage>
        <taxon>Bacteria</taxon>
        <taxon>Pseudomonadati</taxon>
        <taxon>Pseudomonadota</taxon>
        <taxon>Gammaproteobacteria</taxon>
        <taxon>Pseudomonadales</taxon>
        <taxon>Pseudomonadaceae</taxon>
        <taxon>Pseudomonas</taxon>
    </lineage>
</organism>
<name>A0ABT4XM91_9PSED</name>
<sequence length="77" mass="8518">QHSVGTWVNNASAATLKAMLEVREPPTWSVYGASNINCHPELSVYRALSTCVRQEAFRRVVPFISLGHPEKLGQPGR</sequence>
<comment type="caution">
    <text evidence="1">The sequence shown here is derived from an EMBL/GenBank/DDBJ whole genome shotgun (WGS) entry which is preliminary data.</text>
</comment>
<keyword evidence="2" id="KW-1185">Reference proteome</keyword>
<proteinExistence type="predicted"/>
<gene>
    <name evidence="1" type="ORF">PH586_23430</name>
</gene>
<protein>
    <submittedName>
        <fullName evidence="1">Uncharacterized protein</fullName>
    </submittedName>
</protein>
<dbReference type="Proteomes" id="UP001212042">
    <property type="component" value="Unassembled WGS sequence"/>
</dbReference>
<dbReference type="RefSeq" id="WP_271350212.1">
    <property type="nucleotide sequence ID" value="NZ_JAQJZJ010000034.1"/>
</dbReference>
<evidence type="ECO:0000313" key="1">
    <source>
        <dbReference type="EMBL" id="MDA7089329.1"/>
    </source>
</evidence>